<evidence type="ECO:0000313" key="3">
    <source>
        <dbReference type="EMBL" id="KAL0956063.1"/>
    </source>
</evidence>
<dbReference type="SUPFAM" id="SSF57701">
    <property type="entry name" value="Zn2/Cys6 DNA-binding domain"/>
    <property type="match status" value="2"/>
</dbReference>
<sequence length="460" mass="51310">MADSPDEIDSAGDPLDDGQLTIKIPNPKAYMARQSAWVGRRGKPRCDHCRIHNLKCDRLLPTCNHCSWAAGRECKYTPLPTPAHRGIPRCDRCREKNYKCDRNLPVCNHCSKDEDAECNYTPKKRHKIPMDPPIVPQPSPPGGSKETLSQNSDGEGGSENKRGHTFYGQNVASSSRKHKHGHKGRDGDDSPEPDAPLALSYPQTGRFTAEPYPAAPHPPLPHIAPKPSSVVDAGTHHFVAHYQHPQLVRKTHVQHWSHPSFARLPPIILQTLSTIDSAEMPNRAAFEDALNVLQSDTIVDYKETMLLTPDLYAALTHGLAHDDLSRLSPRVRQWATLHHLRSGSKKYNLLVTPREGIYQATEDEEGQLLEVYRSVVDGDGHSVSKKEALPAFERIPVRNQIYDVLAFAHRTHGVAQTMSFEIARAGMSSINFPMIEIFTRLCPLCNLRARRHAGSVNTDV</sequence>
<dbReference type="InterPro" id="IPR036864">
    <property type="entry name" value="Zn2-C6_fun-type_DNA-bd_sf"/>
</dbReference>
<evidence type="ECO:0000256" key="1">
    <source>
        <dbReference type="SAM" id="MobiDB-lite"/>
    </source>
</evidence>
<comment type="caution">
    <text evidence="3">The sequence shown here is derived from an EMBL/GenBank/DDBJ whole genome shotgun (WGS) entry which is preliminary data.</text>
</comment>
<accession>A0ABR3JL95</accession>
<reference evidence="4" key="1">
    <citation type="submission" date="2024-06" db="EMBL/GenBank/DDBJ databases">
        <title>Multi-omics analyses provide insights into the biosynthesis of the anticancer antibiotic pleurotin in Hohenbuehelia grisea.</title>
        <authorList>
            <person name="Weaver J.A."/>
            <person name="Alberti F."/>
        </authorList>
    </citation>
    <scope>NUCLEOTIDE SEQUENCE [LARGE SCALE GENOMIC DNA]</scope>
    <source>
        <strain evidence="4">T-177</strain>
    </source>
</reference>
<feature type="domain" description="Zn(2)-C6 fungal-type" evidence="2">
    <location>
        <begin position="89"/>
        <end position="120"/>
    </location>
</feature>
<dbReference type="PROSITE" id="PS50048">
    <property type="entry name" value="ZN2_CY6_FUNGAL_2"/>
    <property type="match status" value="2"/>
</dbReference>
<organism evidence="3 4">
    <name type="scientific">Hohenbuehelia grisea</name>
    <dbReference type="NCBI Taxonomy" id="104357"/>
    <lineage>
        <taxon>Eukaryota</taxon>
        <taxon>Fungi</taxon>
        <taxon>Dikarya</taxon>
        <taxon>Basidiomycota</taxon>
        <taxon>Agaricomycotina</taxon>
        <taxon>Agaricomycetes</taxon>
        <taxon>Agaricomycetidae</taxon>
        <taxon>Agaricales</taxon>
        <taxon>Pleurotineae</taxon>
        <taxon>Pleurotaceae</taxon>
        <taxon>Hohenbuehelia</taxon>
    </lineage>
</organism>
<protein>
    <recommendedName>
        <fullName evidence="2">Zn(2)-C6 fungal-type domain-containing protein</fullName>
    </recommendedName>
</protein>
<evidence type="ECO:0000313" key="4">
    <source>
        <dbReference type="Proteomes" id="UP001556367"/>
    </source>
</evidence>
<feature type="region of interest" description="Disordered" evidence="1">
    <location>
        <begin position="123"/>
        <end position="200"/>
    </location>
</feature>
<dbReference type="CDD" id="cd00067">
    <property type="entry name" value="GAL4"/>
    <property type="match status" value="2"/>
</dbReference>
<feature type="domain" description="Zn(2)-C6 fungal-type" evidence="2">
    <location>
        <begin position="45"/>
        <end position="76"/>
    </location>
</feature>
<name>A0ABR3JL95_9AGAR</name>
<feature type="compositionally biased region" description="Pro residues" evidence="1">
    <location>
        <begin position="130"/>
        <end position="141"/>
    </location>
</feature>
<dbReference type="EMBL" id="JASNQZ010000006">
    <property type="protein sequence ID" value="KAL0956063.1"/>
    <property type="molecule type" value="Genomic_DNA"/>
</dbReference>
<evidence type="ECO:0000259" key="2">
    <source>
        <dbReference type="PROSITE" id="PS50048"/>
    </source>
</evidence>
<dbReference type="Proteomes" id="UP001556367">
    <property type="component" value="Unassembled WGS sequence"/>
</dbReference>
<dbReference type="Gene3D" id="4.10.240.10">
    <property type="entry name" value="Zn(2)-C6 fungal-type DNA-binding domain"/>
    <property type="match status" value="2"/>
</dbReference>
<dbReference type="InterPro" id="IPR001138">
    <property type="entry name" value="Zn2Cys6_DnaBD"/>
</dbReference>
<keyword evidence="4" id="KW-1185">Reference proteome</keyword>
<dbReference type="SMART" id="SM00066">
    <property type="entry name" value="GAL4"/>
    <property type="match status" value="2"/>
</dbReference>
<dbReference type="Pfam" id="PF00172">
    <property type="entry name" value="Zn_clus"/>
    <property type="match status" value="1"/>
</dbReference>
<gene>
    <name evidence="3" type="ORF">HGRIS_002232</name>
</gene>
<proteinExistence type="predicted"/>